<dbReference type="AlphaFoldDB" id="M4STC2"/>
<evidence type="ECO:0000256" key="7">
    <source>
        <dbReference type="ARBA" id="ARBA00023180"/>
    </source>
</evidence>
<dbReference type="GO" id="GO:0005886">
    <property type="term" value="C:plasma membrane"/>
    <property type="evidence" value="ECO:0007669"/>
    <property type="project" value="UniProtKB-SubCell"/>
</dbReference>
<dbReference type="EMBL" id="KC612142">
    <property type="protein sequence ID" value="AGH59573.1"/>
    <property type="molecule type" value="Genomic_DNA"/>
</dbReference>
<comment type="function">
    <text evidence="1">VSG forms a coat on the surface of the parasite. The trypanosome evades the immune response of the host by expressing a series of antigenically distinct VSGs from an estimated 1000 VSG genes.</text>
</comment>
<dbReference type="Pfam" id="PF10659">
    <property type="entry name" value="Trypan_glycop_C"/>
    <property type="match status" value="1"/>
</dbReference>
<dbReference type="InterPro" id="IPR025932">
    <property type="entry name" value="Trypano_VSG_B_N_dom"/>
</dbReference>
<dbReference type="Pfam" id="PF13206">
    <property type="entry name" value="VSG_B"/>
    <property type="match status" value="1"/>
</dbReference>
<evidence type="ECO:0000256" key="6">
    <source>
        <dbReference type="ARBA" id="ARBA00023136"/>
    </source>
</evidence>
<evidence type="ECO:0000256" key="3">
    <source>
        <dbReference type="ARBA" id="ARBA00022475"/>
    </source>
</evidence>
<dbReference type="SUPFAM" id="SSF118251">
    <property type="entry name" value="Variant surface glycoprotein MITAT 1.2, VSG 221, C-terminal domain"/>
    <property type="match status" value="1"/>
</dbReference>
<accession>M4STC2</accession>
<dbReference type="InterPro" id="IPR019609">
    <property type="entry name" value="Variant_surf_glycoprt_trypan_C"/>
</dbReference>
<dbReference type="GO" id="GO:0098552">
    <property type="term" value="C:side of membrane"/>
    <property type="evidence" value="ECO:0007669"/>
    <property type="project" value="UniProtKB-KW"/>
</dbReference>
<evidence type="ECO:0000256" key="10">
    <source>
        <dbReference type="SAM" id="MobiDB-lite"/>
    </source>
</evidence>
<keyword evidence="4" id="KW-0336">GPI-anchor</keyword>
<keyword evidence="3" id="KW-1003">Cell membrane</keyword>
<feature type="compositionally biased region" description="Basic and acidic residues" evidence="10">
    <location>
        <begin position="256"/>
        <end position="271"/>
    </location>
</feature>
<feature type="domain" description="Trypanosome variant surface glycoprotein B-type N-terminal" evidence="12">
    <location>
        <begin position="12"/>
        <end position="203"/>
    </location>
</feature>
<feature type="coiled-coil region" evidence="9">
    <location>
        <begin position="191"/>
        <end position="218"/>
    </location>
</feature>
<evidence type="ECO:0000256" key="4">
    <source>
        <dbReference type="ARBA" id="ARBA00022622"/>
    </source>
</evidence>
<feature type="compositionally biased region" description="Polar residues" evidence="10">
    <location>
        <begin position="277"/>
        <end position="294"/>
    </location>
</feature>
<evidence type="ECO:0000256" key="1">
    <source>
        <dbReference type="ARBA" id="ARBA00002523"/>
    </source>
</evidence>
<feature type="non-terminal residue" evidence="13">
    <location>
        <position position="1"/>
    </location>
</feature>
<dbReference type="VEuPathDB" id="TriTrypDB:Tb427_000613500"/>
<keyword evidence="6" id="KW-0472">Membrane</keyword>
<sequence>VLDITAETLPWDGSADRDANCKAAGETKNKAGMALATDMLCICFGKKNGAHTFCQTSALTTTDHSSAKGTSVVINDWKATLRLCKDTTTGESLETRAHLILAAIADFKARLGKNMIKVASVASAANGAAKVANFYGVYVYGASAPACDSSATETTAAGHGVCINYSAVRSPGKDIPWVAKATAAAADLIKLGAQRQRLANLLQTASNVERQMEEVLLMKDLINAAMVSAPAKPVNKPTTEHGSKCKPQNTTAAECPSEHCDYDEKAEDGKKCKPKTVTENTAGAGETSTGGRFQ</sequence>
<protein>
    <submittedName>
        <fullName evidence="13">Variant surface glycoprotein 3544</fullName>
    </submittedName>
</protein>
<comment type="subcellular location">
    <subcellularLocation>
        <location evidence="2">Cell membrane</location>
        <topology evidence="2">Lipid-anchor</topology>
        <topology evidence="2">GPI-anchor</topology>
    </subcellularLocation>
</comment>
<dbReference type="InterPro" id="IPR027446">
    <property type="entry name" value="VSG_C_dom_sf"/>
</dbReference>
<keyword evidence="9" id="KW-0175">Coiled coil</keyword>
<evidence type="ECO:0000256" key="5">
    <source>
        <dbReference type="ARBA" id="ARBA00022729"/>
    </source>
</evidence>
<evidence type="ECO:0000256" key="9">
    <source>
        <dbReference type="SAM" id="Coils"/>
    </source>
</evidence>
<feature type="domain" description="Trypanosome variant surface glycoprotein C-terminal" evidence="11">
    <location>
        <begin position="245"/>
        <end position="288"/>
    </location>
</feature>
<reference evidence="13" key="1">
    <citation type="submission" date="2013-02" db="EMBL/GenBank/DDBJ databases">
        <authorList>
            <person name="Cross G.A.M."/>
            <person name="Kim H.-S."/>
            <person name="Wickstead B."/>
        </authorList>
    </citation>
    <scope>NUCLEOTIDE SEQUENCE</scope>
    <source>
        <strain evidence="13">Lister 427</strain>
    </source>
</reference>
<dbReference type="VEuPathDB" id="TriTrypDB:Tb1125.Tb09.v4.0053"/>
<keyword evidence="7" id="KW-0325">Glycoprotein</keyword>
<name>M4STC2_9TRYP</name>
<evidence type="ECO:0000256" key="8">
    <source>
        <dbReference type="ARBA" id="ARBA00023288"/>
    </source>
</evidence>
<evidence type="ECO:0000259" key="12">
    <source>
        <dbReference type="Pfam" id="PF13206"/>
    </source>
</evidence>
<feature type="region of interest" description="Disordered" evidence="10">
    <location>
        <begin position="233"/>
        <end position="294"/>
    </location>
</feature>
<keyword evidence="8" id="KW-0449">Lipoprotein</keyword>
<organism evidence="13">
    <name type="scientific">Trypanosoma brucei</name>
    <dbReference type="NCBI Taxonomy" id="5691"/>
    <lineage>
        <taxon>Eukaryota</taxon>
        <taxon>Discoba</taxon>
        <taxon>Euglenozoa</taxon>
        <taxon>Kinetoplastea</taxon>
        <taxon>Metakinetoplastina</taxon>
        <taxon>Trypanosomatida</taxon>
        <taxon>Trypanosomatidae</taxon>
        <taxon>Trypanosoma</taxon>
    </lineage>
</organism>
<proteinExistence type="predicted"/>
<evidence type="ECO:0000259" key="11">
    <source>
        <dbReference type="Pfam" id="PF10659"/>
    </source>
</evidence>
<keyword evidence="5" id="KW-0732">Signal</keyword>
<evidence type="ECO:0000313" key="13">
    <source>
        <dbReference type="EMBL" id="AGH59573.1"/>
    </source>
</evidence>
<evidence type="ECO:0000256" key="2">
    <source>
        <dbReference type="ARBA" id="ARBA00004609"/>
    </source>
</evidence>
<reference evidence="13" key="2">
    <citation type="journal article" date="2014" name="Mol. Biochem. Parasitol.">
        <title>Capturing the variant surface glycoprotein repertoire (the VSGnome) of Trypanosoma brucei Lister 427.</title>
        <authorList>
            <person name="Cross G.A."/>
            <person name="Kim H.S."/>
            <person name="Wickstead B."/>
        </authorList>
    </citation>
    <scope>NUCLEOTIDE SEQUENCE</scope>
    <source>
        <strain evidence="13">Lister 427</strain>
    </source>
</reference>